<keyword evidence="3 6" id="KW-0378">Hydrolase</keyword>
<evidence type="ECO:0000256" key="1">
    <source>
        <dbReference type="ARBA" id="ARBA00011073"/>
    </source>
</evidence>
<dbReference type="RefSeq" id="WP_379599483.1">
    <property type="nucleotide sequence ID" value="NZ_JBHRTN010000026.1"/>
</dbReference>
<proteinExistence type="inferred from homology"/>
<dbReference type="InterPro" id="IPR000209">
    <property type="entry name" value="Peptidase_S8/S53_dom"/>
</dbReference>
<evidence type="ECO:0000313" key="9">
    <source>
        <dbReference type="EMBL" id="MFC3127452.1"/>
    </source>
</evidence>
<gene>
    <name evidence="9" type="ORF">ACFOD4_20500</name>
</gene>
<evidence type="ECO:0000256" key="3">
    <source>
        <dbReference type="ARBA" id="ARBA00022801"/>
    </source>
</evidence>
<evidence type="ECO:0000256" key="4">
    <source>
        <dbReference type="ARBA" id="ARBA00022825"/>
    </source>
</evidence>
<organism evidence="9 10">
    <name type="scientific">Teichococcus globiformis</name>
    <dbReference type="NCBI Taxonomy" id="2307229"/>
    <lineage>
        <taxon>Bacteria</taxon>
        <taxon>Pseudomonadati</taxon>
        <taxon>Pseudomonadota</taxon>
        <taxon>Alphaproteobacteria</taxon>
        <taxon>Acetobacterales</taxon>
        <taxon>Roseomonadaceae</taxon>
        <taxon>Roseomonas</taxon>
    </lineage>
</organism>
<dbReference type="PANTHER" id="PTHR43399">
    <property type="entry name" value="SUBTILISIN-RELATED"/>
    <property type="match status" value="1"/>
</dbReference>
<keyword evidence="10" id="KW-1185">Reference proteome</keyword>
<dbReference type="PROSITE" id="PS51123">
    <property type="entry name" value="OMPA_2"/>
    <property type="match status" value="1"/>
</dbReference>
<comment type="caution">
    <text evidence="9">The sequence shown here is derived from an EMBL/GenBank/DDBJ whole genome shotgun (WGS) entry which is preliminary data.</text>
</comment>
<evidence type="ECO:0000256" key="2">
    <source>
        <dbReference type="ARBA" id="ARBA00022670"/>
    </source>
</evidence>
<dbReference type="Pfam" id="PF00691">
    <property type="entry name" value="OmpA"/>
    <property type="match status" value="1"/>
</dbReference>
<keyword evidence="4 6" id="KW-0720">Serine protease</keyword>
<feature type="domain" description="OmpA-like" evidence="8">
    <location>
        <begin position="850"/>
        <end position="963"/>
    </location>
</feature>
<protein>
    <submittedName>
        <fullName evidence="9">S8 family serine peptidase</fullName>
    </submittedName>
</protein>
<dbReference type="InterPro" id="IPR051048">
    <property type="entry name" value="Peptidase_S8/S53_subtilisin"/>
</dbReference>
<dbReference type="Proteomes" id="UP001595593">
    <property type="component" value="Unassembled WGS sequence"/>
</dbReference>
<comment type="similarity">
    <text evidence="1 6">Belongs to the peptidase S8 family.</text>
</comment>
<dbReference type="Pfam" id="PF00082">
    <property type="entry name" value="Peptidase_S8"/>
    <property type="match status" value="1"/>
</dbReference>
<evidence type="ECO:0000313" key="10">
    <source>
        <dbReference type="Proteomes" id="UP001595593"/>
    </source>
</evidence>
<dbReference type="InterPro" id="IPR036737">
    <property type="entry name" value="OmpA-like_sf"/>
</dbReference>
<accession>A0ABV7GB60</accession>
<dbReference type="Gene3D" id="3.30.1330.60">
    <property type="entry name" value="OmpA-like domain"/>
    <property type="match status" value="1"/>
</dbReference>
<reference evidence="10" key="1">
    <citation type="journal article" date="2019" name="Int. J. Syst. Evol. Microbiol.">
        <title>The Global Catalogue of Microorganisms (GCM) 10K type strain sequencing project: providing services to taxonomists for standard genome sequencing and annotation.</title>
        <authorList>
            <consortium name="The Broad Institute Genomics Platform"/>
            <consortium name="The Broad Institute Genome Sequencing Center for Infectious Disease"/>
            <person name="Wu L."/>
            <person name="Ma J."/>
        </authorList>
    </citation>
    <scope>NUCLEOTIDE SEQUENCE [LARGE SCALE GENOMIC DNA]</scope>
    <source>
        <strain evidence="10">KCTC 52094</strain>
    </source>
</reference>
<dbReference type="InterPro" id="IPR036852">
    <property type="entry name" value="Peptidase_S8/S53_dom_sf"/>
</dbReference>
<sequence length="963" mass="100995">MDPALQEMLEGPPDEVLEVLMRLADPVGVPREARVVARFGEVVTARIPRSEVGRVWADRRVLSLKAPRLLDYPEDAVIPAAPAESAALPARGWRGPETGAGIVLGVLDWGFDLAAPAFRRPDGGSRVLALWDQREGRHVLPGRRPSYGYGRMIGRAEIDAALRRPDPEAALRYRAADADAGSGAHGTHVADIAAGTPGPGREGGMAPGAGLVFVNLAAGQLGGLAGLGDSVRILEGLDFVRRVAGRRPFVVNLSLGRHAGPQNGTTLVERAIDALLGAAPGRAVVMSTGNYHLARAHAAGVLRPGRQQELGWRVGADDPTGNELELWYPDRDRLHVTLLGPLGTPRVEAPLGHNQPITVAGQEVGRLYHRAFDPNSADHHVDIFLRPGAPAGDWTLLLRGEEISDGRWHASAERDGGCAGCQSVLLGPHLQTLHTLGAICNGMLSIAVGAAAGAPPHPAIAPFSSSGPTRDGRLKPDLVAPGVAILATRSRSAAAPEGGLTRKSGASQAAPYVAGTIALAFEAAGRPLTIHETRAAIIGTARPLRLPAREALRAGAGLVEPCSAIRRARELGVTPQTPAAKETTAMYTHSTAFRARPPGWDGSVGLQENPAVAAGAARLAGVLGGIGAGIDVLGKAIDFGRDRIFTGAFTLSTQEARVVPLPRGLGPEFTTTRIFRLRCVQPVISDDIMAFQVAITADCFNIYNVSIVRHEAGSAFLINSTLNIRLRPDAQQVRGTTRANIPFWIEGRWDPTGPAGDEDFSGRLLVQADGSAELTINAPGNRVRVEGVSRFGPGQSCPVPAQADPGAPGTVPIAPPDQGGGRASGGARGGGARPAPYPDSRHLLPAGPEVTHVFFLTSGPELTTNERNRLQTWLNRLGSAVVEQIRNGGVPVFVTGHASRAGNAVQNMELSTRRARAAAEALRGLLGAAANIRFQGMGSDGAVGTHPNDQANRRATIRLQIPR</sequence>
<feature type="active site" description="Charge relay system" evidence="6">
    <location>
        <position position="507"/>
    </location>
</feature>
<name>A0ABV7GB60_9PROT</name>
<keyword evidence="5" id="KW-0472">Membrane</keyword>
<feature type="compositionally biased region" description="Gly residues" evidence="7">
    <location>
        <begin position="818"/>
        <end position="832"/>
    </location>
</feature>
<dbReference type="PANTHER" id="PTHR43399:SF4">
    <property type="entry name" value="CELL WALL-ASSOCIATED PROTEASE"/>
    <property type="match status" value="1"/>
</dbReference>
<dbReference type="Gene3D" id="3.40.50.200">
    <property type="entry name" value="Peptidase S8/S53 domain"/>
    <property type="match status" value="1"/>
</dbReference>
<evidence type="ECO:0000256" key="7">
    <source>
        <dbReference type="SAM" id="MobiDB-lite"/>
    </source>
</evidence>
<feature type="region of interest" description="Disordered" evidence="7">
    <location>
        <begin position="940"/>
        <end position="963"/>
    </location>
</feature>
<dbReference type="PRINTS" id="PR00723">
    <property type="entry name" value="SUBTILISIN"/>
</dbReference>
<feature type="active site" description="Charge relay system" evidence="6">
    <location>
        <position position="185"/>
    </location>
</feature>
<dbReference type="InterPro" id="IPR006665">
    <property type="entry name" value="OmpA-like"/>
</dbReference>
<dbReference type="EMBL" id="JBHRTN010000026">
    <property type="protein sequence ID" value="MFC3127452.1"/>
    <property type="molecule type" value="Genomic_DNA"/>
</dbReference>
<evidence type="ECO:0000256" key="5">
    <source>
        <dbReference type="PROSITE-ProRule" id="PRU00473"/>
    </source>
</evidence>
<dbReference type="InterPro" id="IPR015500">
    <property type="entry name" value="Peptidase_S8_subtilisin-rel"/>
</dbReference>
<feature type="region of interest" description="Disordered" evidence="7">
    <location>
        <begin position="802"/>
        <end position="835"/>
    </location>
</feature>
<keyword evidence="2 6" id="KW-0645">Protease</keyword>
<evidence type="ECO:0000259" key="8">
    <source>
        <dbReference type="PROSITE" id="PS51123"/>
    </source>
</evidence>
<feature type="active site" description="Charge relay system" evidence="6">
    <location>
        <position position="108"/>
    </location>
</feature>
<dbReference type="Gene3D" id="2.60.120.1290">
    <property type="match status" value="1"/>
</dbReference>
<dbReference type="SUPFAM" id="SSF103088">
    <property type="entry name" value="OmpA-like"/>
    <property type="match status" value="1"/>
</dbReference>
<evidence type="ECO:0000256" key="6">
    <source>
        <dbReference type="PROSITE-ProRule" id="PRU01240"/>
    </source>
</evidence>
<dbReference type="SUPFAM" id="SSF52743">
    <property type="entry name" value="Subtilisin-like"/>
    <property type="match status" value="1"/>
</dbReference>
<dbReference type="PROSITE" id="PS51892">
    <property type="entry name" value="SUBTILASE"/>
    <property type="match status" value="1"/>
</dbReference>